<evidence type="ECO:0000313" key="1">
    <source>
        <dbReference type="EMBL" id="ARK28748.1"/>
    </source>
</evidence>
<proteinExistence type="predicted"/>
<evidence type="ECO:0000313" key="2">
    <source>
        <dbReference type="Proteomes" id="UP000193006"/>
    </source>
</evidence>
<organism evidence="1 2">
    <name type="scientific">Halalkalibacter krulwichiae</name>
    <dbReference type="NCBI Taxonomy" id="199441"/>
    <lineage>
        <taxon>Bacteria</taxon>
        <taxon>Bacillati</taxon>
        <taxon>Bacillota</taxon>
        <taxon>Bacilli</taxon>
        <taxon>Bacillales</taxon>
        <taxon>Bacillaceae</taxon>
        <taxon>Halalkalibacter</taxon>
    </lineage>
</organism>
<dbReference type="KEGG" id="bkw:BkAM31D_02175"/>
<gene>
    <name evidence="1" type="ORF">BkAM31D_02175</name>
</gene>
<protein>
    <submittedName>
        <fullName evidence="1">Uncharacterized protein</fullName>
    </submittedName>
</protein>
<dbReference type="AlphaFoldDB" id="A0A1Y9THL0"/>
<dbReference type="EMBL" id="CP020814">
    <property type="protein sequence ID" value="ARK28748.1"/>
    <property type="molecule type" value="Genomic_DNA"/>
</dbReference>
<reference evidence="1 2" key="1">
    <citation type="submission" date="2017-04" db="EMBL/GenBank/DDBJ databases">
        <title>Bacillus krulwichiae AM31D Genome sequencing and assembly.</title>
        <authorList>
            <person name="Krulwich T.A."/>
            <person name="Anastor L."/>
            <person name="Ehrlich R."/>
            <person name="Ehrlich G.D."/>
            <person name="Janto B."/>
        </authorList>
    </citation>
    <scope>NUCLEOTIDE SEQUENCE [LARGE SCALE GENOMIC DNA]</scope>
    <source>
        <strain evidence="1 2">AM31D</strain>
    </source>
</reference>
<sequence>MRVIVINGKPYVEDEKYVGGYRPLTAEEEWRLIYDE</sequence>
<keyword evidence="2" id="KW-1185">Reference proteome</keyword>
<name>A0A1Y9THL0_9BACI</name>
<dbReference type="Proteomes" id="UP000193006">
    <property type="component" value="Chromosome"/>
</dbReference>
<accession>A0A1Y9THL0</accession>